<feature type="region of interest" description="Disordered" evidence="1">
    <location>
        <begin position="1"/>
        <end position="22"/>
    </location>
</feature>
<protein>
    <submittedName>
        <fullName evidence="3">Uncharacterized protein LOC114848379</fullName>
    </submittedName>
</protein>
<evidence type="ECO:0000313" key="2">
    <source>
        <dbReference type="Proteomes" id="UP000515150"/>
    </source>
</evidence>
<dbReference type="Proteomes" id="UP000515150">
    <property type="component" value="Chromosome 2"/>
</dbReference>
<dbReference type="GO" id="GO:0005737">
    <property type="term" value="C:cytoplasm"/>
    <property type="evidence" value="ECO:0007669"/>
    <property type="project" value="InterPro"/>
</dbReference>
<proteinExistence type="predicted"/>
<dbReference type="OrthoDB" id="9945911at2759"/>
<dbReference type="GO" id="GO:0006355">
    <property type="term" value="P:regulation of DNA-templated transcription"/>
    <property type="evidence" value="ECO:0007669"/>
    <property type="project" value="InterPro"/>
</dbReference>
<dbReference type="GeneID" id="114848379"/>
<feature type="compositionally biased region" description="Polar residues" evidence="1">
    <location>
        <begin position="275"/>
        <end position="284"/>
    </location>
</feature>
<reference evidence="3" key="1">
    <citation type="submission" date="2025-08" db="UniProtKB">
        <authorList>
            <consortium name="RefSeq"/>
        </authorList>
    </citation>
    <scope>IDENTIFICATION</scope>
</reference>
<feature type="region of interest" description="Disordered" evidence="1">
    <location>
        <begin position="275"/>
        <end position="301"/>
    </location>
</feature>
<dbReference type="RefSeq" id="XP_028994669.1">
    <property type="nucleotide sequence ID" value="XM_029138836.3"/>
</dbReference>
<sequence length="361" mass="38955">MSRREERPAVSSHRFRSTDLDGRHVRPGGRMCACPPQQSSRAAVLPPLSGRTLHHPSFLPHYTTAHFGRQRRNGHNQEAHPIIPAEFFYSDPAMCRGTRIHNEVTGLRVLEFFKLNTPPPVMSAGLATPNRPDPFGCGPHPMRDLGSASWMLPHLRPVHPRHVIVQLSQEEDQVITNLLKLHHQSPLAGSESSSAAKLDFFSAAGPPLGFNSRPFLQAPEHHTLHHDVQPSAWSDSELEAANTLVSCFVSSQGDEICHQYEYGCAERGLGLLPDQLSSSGTNSPRGPEAPPASSPHSQSALASCCMGPKVDASRPDVASAEDGLTSGGLAEVRGQTLADSEGDAVHVLLSLGEVEPVGPMQ</sequence>
<organism evidence="2 3">
    <name type="scientific">Betta splendens</name>
    <name type="common">Siamese fighting fish</name>
    <dbReference type="NCBI Taxonomy" id="158456"/>
    <lineage>
        <taxon>Eukaryota</taxon>
        <taxon>Metazoa</taxon>
        <taxon>Chordata</taxon>
        <taxon>Craniata</taxon>
        <taxon>Vertebrata</taxon>
        <taxon>Euteleostomi</taxon>
        <taxon>Actinopterygii</taxon>
        <taxon>Neopterygii</taxon>
        <taxon>Teleostei</taxon>
        <taxon>Neoteleostei</taxon>
        <taxon>Acanthomorphata</taxon>
        <taxon>Anabantaria</taxon>
        <taxon>Anabantiformes</taxon>
        <taxon>Anabantoidei</taxon>
        <taxon>Osphronemidae</taxon>
        <taxon>Betta</taxon>
    </lineage>
</organism>
<dbReference type="AlphaFoldDB" id="A0A6P7LLE1"/>
<keyword evidence="2" id="KW-1185">Reference proteome</keyword>
<evidence type="ECO:0000256" key="1">
    <source>
        <dbReference type="SAM" id="MobiDB-lite"/>
    </source>
</evidence>
<dbReference type="InterPro" id="IPR029163">
    <property type="entry name" value="SAP25"/>
</dbReference>
<name>A0A6P7LLE1_BETSP</name>
<evidence type="ECO:0000313" key="3">
    <source>
        <dbReference type="RefSeq" id="XP_028994669.1"/>
    </source>
</evidence>
<accession>A0A6P7LLE1</accession>
<dbReference type="Pfam" id="PF15476">
    <property type="entry name" value="SAP25"/>
    <property type="match status" value="1"/>
</dbReference>
<dbReference type="GO" id="GO:0005634">
    <property type="term" value="C:nucleus"/>
    <property type="evidence" value="ECO:0007669"/>
    <property type="project" value="InterPro"/>
</dbReference>
<dbReference type="KEGG" id="bspl:114848379"/>
<gene>
    <name evidence="3" type="primary">LOC114848379</name>
</gene>
<dbReference type="InParanoid" id="A0A6P7LLE1"/>